<proteinExistence type="evidence at transcript level"/>
<feature type="compositionally biased region" description="Basic and acidic residues" evidence="1">
    <location>
        <begin position="58"/>
        <end position="77"/>
    </location>
</feature>
<feature type="transmembrane region" description="Helical" evidence="2">
    <location>
        <begin position="133"/>
        <end position="151"/>
    </location>
</feature>
<reference evidence="3" key="1">
    <citation type="journal article" date="1993" name="Planta">
        <title>Isolation of an ELIP and a LEA sequence from spores of Onoclea sensibilis L.</title>
        <authorList>
            <person name="Raghavan V."/>
            <person name="Kamalay J.C."/>
        </authorList>
    </citation>
    <scope>NUCLEOTIDE SEQUENCE</scope>
</reference>
<feature type="transmembrane region" description="Helical" evidence="2">
    <location>
        <begin position="171"/>
        <end position="190"/>
    </location>
</feature>
<dbReference type="EMBL" id="Z18809">
    <property type="protein sequence ID" value="CAA79273.1"/>
    <property type="molecule type" value="mRNA"/>
</dbReference>
<dbReference type="SUPFAM" id="SSF103511">
    <property type="entry name" value="Chlorophyll a-b binding protein"/>
    <property type="match status" value="1"/>
</dbReference>
<dbReference type="GO" id="GO:0009507">
    <property type="term" value="C:chloroplast"/>
    <property type="evidence" value="ECO:0007669"/>
    <property type="project" value="UniProtKB-SubCell"/>
</dbReference>
<evidence type="ECO:0000256" key="2">
    <source>
        <dbReference type="SAM" id="Phobius"/>
    </source>
</evidence>
<name>Q40681_ONOSE</name>
<feature type="non-terminal residue" evidence="3">
    <location>
        <position position="1"/>
    </location>
</feature>
<keyword evidence="2" id="KW-1133">Transmembrane helix</keyword>
<keyword evidence="2" id="KW-0472">Membrane</keyword>
<dbReference type="AlphaFoldDB" id="Q40681"/>
<sequence>ATSATIRWSSSMMGGARLIVPTSSSSPAAPTTPPSTLRVMCSSNKAPSPPGLLSSLKENVDRSTKQELSRADIERTRPRPPQSSSLSGLTRFTPASTVPWPRSELDRRLRQVTLAHYPLSCRWCRPETINGRMAMVGFVWALVIDRFTGVVEKMTGLGVMDQLFNPSTSGLLWFGAVVQLFTLASIIPFVNGESTDARRWGPFNAKAERWNGRLAMVRSPPSSLARWCARLPSSKPK</sequence>
<dbReference type="PIR" id="S28560">
    <property type="entry name" value="S28560"/>
</dbReference>
<keyword evidence="2" id="KW-0812">Transmembrane</keyword>
<evidence type="ECO:0000313" key="3">
    <source>
        <dbReference type="EMBL" id="CAA79273.1"/>
    </source>
</evidence>
<feature type="region of interest" description="Disordered" evidence="1">
    <location>
        <begin position="19"/>
        <end position="92"/>
    </location>
</feature>
<evidence type="ECO:0000256" key="1">
    <source>
        <dbReference type="SAM" id="MobiDB-lite"/>
    </source>
</evidence>
<accession>Q40681</accession>
<protein>
    <submittedName>
        <fullName evidence="3">Early light-inducible protein</fullName>
    </submittedName>
</protein>
<feature type="compositionally biased region" description="Polar residues" evidence="1">
    <location>
        <begin position="82"/>
        <end position="92"/>
    </location>
</feature>
<organism evidence="3">
    <name type="scientific">Onoclea sensibilis</name>
    <name type="common">Sensitive fern</name>
    <dbReference type="NCBI Taxonomy" id="3281"/>
    <lineage>
        <taxon>Eukaryota</taxon>
        <taxon>Viridiplantae</taxon>
        <taxon>Streptophyta</taxon>
        <taxon>Embryophyta</taxon>
        <taxon>Tracheophyta</taxon>
        <taxon>Polypodiopsida</taxon>
        <taxon>Polypodiidae</taxon>
        <taxon>Polypodiales</taxon>
        <taxon>Aspleniineae</taxon>
        <taxon>Onocleaceae</taxon>
        <taxon>Onoclea</taxon>
    </lineage>
</organism>